<organism evidence="2">
    <name type="scientific">uncultured Nocardioides sp</name>
    <dbReference type="NCBI Taxonomy" id="198441"/>
    <lineage>
        <taxon>Bacteria</taxon>
        <taxon>Bacillati</taxon>
        <taxon>Actinomycetota</taxon>
        <taxon>Actinomycetes</taxon>
        <taxon>Propionibacteriales</taxon>
        <taxon>Nocardioidaceae</taxon>
        <taxon>Nocardioides</taxon>
        <taxon>environmental samples</taxon>
    </lineage>
</organism>
<dbReference type="EMBL" id="CADCUP010000105">
    <property type="protein sequence ID" value="CAA9389805.1"/>
    <property type="molecule type" value="Genomic_DNA"/>
</dbReference>
<dbReference type="RefSeq" id="WP_295658006.1">
    <property type="nucleotide sequence ID" value="NZ_CADCUP010000105.1"/>
</dbReference>
<evidence type="ECO:0000259" key="1">
    <source>
        <dbReference type="Pfam" id="PF19040"/>
    </source>
</evidence>
<sequence>CVTVNEQVPQVLRDVVRPDVVVIAAAVRNAAVAVDGRPQPLGTGRPDNTWTPDGAAGRVWQEGLATALRSVGGDDGPEVFMLGEAPYPTQDAPTCLGEHADAVEECAVDRETAVYAEHDRAVEQTTQDAGATYVSPLPWLCGEEVCPAVIDDHVVYRDTFHLNREYVLHISRALGAALGLDDWKDPAD</sequence>
<dbReference type="Pfam" id="PF19040">
    <property type="entry name" value="SGNH"/>
    <property type="match status" value="1"/>
</dbReference>
<evidence type="ECO:0000313" key="2">
    <source>
        <dbReference type="EMBL" id="CAA9389805.1"/>
    </source>
</evidence>
<accession>A0A6J4NJT8</accession>
<dbReference type="InterPro" id="IPR043968">
    <property type="entry name" value="SGNH"/>
</dbReference>
<name>A0A6J4NJT8_9ACTN</name>
<reference evidence="2" key="1">
    <citation type="submission" date="2020-02" db="EMBL/GenBank/DDBJ databases">
        <authorList>
            <person name="Meier V. D."/>
        </authorList>
    </citation>
    <scope>NUCLEOTIDE SEQUENCE</scope>
    <source>
        <strain evidence="2">AVDCRST_MAG06</strain>
    </source>
</reference>
<dbReference type="AlphaFoldDB" id="A0A6J4NJT8"/>
<feature type="domain" description="SGNH" evidence="1">
    <location>
        <begin position="1"/>
        <end position="173"/>
    </location>
</feature>
<gene>
    <name evidence="2" type="ORF">AVDCRST_MAG06-1500</name>
</gene>
<protein>
    <recommendedName>
        <fullName evidence="1">SGNH domain-containing protein</fullName>
    </recommendedName>
</protein>
<feature type="non-terminal residue" evidence="2">
    <location>
        <position position="1"/>
    </location>
</feature>
<proteinExistence type="predicted"/>